<keyword evidence="4" id="KW-1185">Reference proteome</keyword>
<name>A0A243WGC1_9BACT</name>
<proteinExistence type="predicted"/>
<feature type="region of interest" description="Disordered" evidence="1">
    <location>
        <begin position="167"/>
        <end position="188"/>
    </location>
</feature>
<keyword evidence="2" id="KW-0472">Membrane</keyword>
<keyword evidence="2" id="KW-0812">Transmembrane</keyword>
<dbReference type="Pfam" id="PF17561">
    <property type="entry name" value="TssO"/>
    <property type="match status" value="1"/>
</dbReference>
<evidence type="ECO:0000256" key="1">
    <source>
        <dbReference type="SAM" id="MobiDB-lite"/>
    </source>
</evidence>
<protein>
    <submittedName>
        <fullName evidence="3">Uncharacterized protein</fullName>
    </submittedName>
</protein>
<accession>A0A243WGC1</accession>
<feature type="transmembrane region" description="Helical" evidence="2">
    <location>
        <begin position="15"/>
        <end position="35"/>
    </location>
</feature>
<keyword evidence="2" id="KW-1133">Transmembrane helix</keyword>
<reference evidence="3 4" key="1">
    <citation type="submission" date="2017-01" db="EMBL/GenBank/DDBJ databases">
        <title>A new Hymenobacter.</title>
        <authorList>
            <person name="Liang Y."/>
            <person name="Feng F."/>
        </authorList>
    </citation>
    <scope>NUCLEOTIDE SEQUENCE [LARGE SCALE GENOMIC DNA]</scope>
    <source>
        <strain evidence="3">MIMBbqt21</strain>
    </source>
</reference>
<sequence length="188" mass="21288">MLTILGLRFSERQILFFYLLLATLLLTGLASWGLYHAYGLPVANARSLSVEIKRNQQLFEKQQQHLYLLDSTYLAIAAYQPGVKASFVEGDIKTQIAEVRQMYSIDTLQLFRAADKVAKDSLLFFKAFEQAADFYQMMYDDKKILASKQTNSELFTKELEECLISLQPAPTPGPATQTIQRSTSSTQP</sequence>
<comment type="caution">
    <text evidence="3">The sequence shown here is derived from an EMBL/GenBank/DDBJ whole genome shotgun (WGS) entry which is preliminary data.</text>
</comment>
<dbReference type="EMBL" id="MTSE01000003">
    <property type="protein sequence ID" value="OUJ74802.1"/>
    <property type="molecule type" value="Genomic_DNA"/>
</dbReference>
<evidence type="ECO:0000313" key="3">
    <source>
        <dbReference type="EMBL" id="OUJ74802.1"/>
    </source>
</evidence>
<dbReference type="AlphaFoldDB" id="A0A243WGC1"/>
<feature type="compositionally biased region" description="Low complexity" evidence="1">
    <location>
        <begin position="174"/>
        <end position="188"/>
    </location>
</feature>
<organism evidence="3 4">
    <name type="scientific">Hymenobacter crusticola</name>
    <dbReference type="NCBI Taxonomy" id="1770526"/>
    <lineage>
        <taxon>Bacteria</taxon>
        <taxon>Pseudomonadati</taxon>
        <taxon>Bacteroidota</taxon>
        <taxon>Cytophagia</taxon>
        <taxon>Cytophagales</taxon>
        <taxon>Hymenobacteraceae</taxon>
        <taxon>Hymenobacter</taxon>
    </lineage>
</organism>
<dbReference type="InterPro" id="IPR039449">
    <property type="entry name" value="TssO"/>
</dbReference>
<dbReference type="Proteomes" id="UP000194873">
    <property type="component" value="Unassembled WGS sequence"/>
</dbReference>
<evidence type="ECO:0000256" key="2">
    <source>
        <dbReference type="SAM" id="Phobius"/>
    </source>
</evidence>
<dbReference type="OrthoDB" id="666176at2"/>
<gene>
    <name evidence="3" type="ORF">BXP70_08585</name>
</gene>
<dbReference type="RefSeq" id="WP_086593612.1">
    <property type="nucleotide sequence ID" value="NZ_MTSE01000003.1"/>
</dbReference>
<evidence type="ECO:0000313" key="4">
    <source>
        <dbReference type="Proteomes" id="UP000194873"/>
    </source>
</evidence>